<proteinExistence type="predicted"/>
<dbReference type="InterPro" id="IPR010004">
    <property type="entry name" value="Uncharacterised_Ycf66"/>
</dbReference>
<reference evidence="2" key="1">
    <citation type="journal article" date="2023" name="J. Phycol.">
        <title>Revised classification of the Cyanidiophyceae based on plastid genome data with descriptions of the Cavernulicolales ord. nov. and Galdieriales ord. nov. (Rhodophyta).</title>
        <authorList>
            <person name="Park S.I."/>
            <person name="Cho C.H."/>
            <person name="Ciniglia C."/>
            <person name="Huang T.Y."/>
            <person name="Liu S.L."/>
            <person name="Bustamante D.E."/>
            <person name="Calderon M.S."/>
            <person name="Mansilla A."/>
            <person name="McDermott T."/>
            <person name="Andersen R.A."/>
            <person name="Yoon H.S."/>
        </authorList>
    </citation>
    <scope>NUCLEOTIDE SEQUENCE</scope>
</reference>
<evidence type="ECO:0000256" key="1">
    <source>
        <dbReference type="SAM" id="Phobius"/>
    </source>
</evidence>
<dbReference type="Pfam" id="PF07444">
    <property type="entry name" value="Ycf66_N"/>
    <property type="match status" value="1"/>
</dbReference>
<feature type="transmembrane region" description="Helical" evidence="1">
    <location>
        <begin position="63"/>
        <end position="82"/>
    </location>
</feature>
<gene>
    <name evidence="2" type="primary">ycf66</name>
    <name evidence="2" type="ORF">GRSY_139</name>
</gene>
<feature type="transmembrane region" description="Helical" evidence="1">
    <location>
        <begin position="6"/>
        <end position="26"/>
    </location>
</feature>
<evidence type="ECO:0000313" key="2">
    <source>
        <dbReference type="EMBL" id="WDA99144.1"/>
    </source>
</evidence>
<feature type="transmembrane region" description="Helical" evidence="1">
    <location>
        <begin position="38"/>
        <end position="57"/>
    </location>
</feature>
<organism evidence="2">
    <name type="scientific">Gronococcus sybilensis</name>
    <dbReference type="NCBI Taxonomy" id="3028029"/>
    <lineage>
        <taxon>Eukaryota</taxon>
        <taxon>Rhodophyta</taxon>
        <taxon>Bangiophyceae</taxon>
        <taxon>Cavernulicolales</taxon>
        <taxon>Cavernulicolaceae</taxon>
        <taxon>Gronococcus</taxon>
    </lineage>
</organism>
<keyword evidence="1" id="KW-0812">Transmembrane</keyword>
<sequence length="161" mass="18944">MINLGTGPNVLLGFVISFASMTLYLIRIFYPKISRDKDLLLMTVGLMYGSILIIHGWRLDPILTFSQLLLVIVIFFLGYENFMSRNLNLYKKKSYFSIQKMLLGDRKQDGEMNRKFLGQNSKLPSNRLSKIEDLSLNKDKLFDEDFIFDYRDFEEEIHDHK</sequence>
<dbReference type="AlphaFoldDB" id="A0A9Y1I2L7"/>
<keyword evidence="1" id="KW-0472">Membrane</keyword>
<geneLocation type="plastid" evidence="2"/>
<keyword evidence="1" id="KW-1133">Transmembrane helix</keyword>
<accession>A0A9Y1I2L7</accession>
<name>A0A9Y1I2L7_9RHOD</name>
<dbReference type="EMBL" id="OP616812">
    <property type="protein sequence ID" value="WDA99144.1"/>
    <property type="molecule type" value="Genomic_DNA"/>
</dbReference>
<protein>
    <recommendedName>
        <fullName evidence="3">Ycf66</fullName>
    </recommendedName>
</protein>
<evidence type="ECO:0008006" key="3">
    <source>
        <dbReference type="Google" id="ProtNLM"/>
    </source>
</evidence>
<keyword evidence="2" id="KW-0934">Plastid</keyword>